<dbReference type="EnsemblPlants" id="OGLUM12G01720.1">
    <property type="protein sequence ID" value="OGLUM12G01720.1"/>
    <property type="gene ID" value="OGLUM12G01720"/>
</dbReference>
<reference evidence="3" key="2">
    <citation type="submission" date="2018-05" db="EMBL/GenBank/DDBJ databases">
        <title>OgluRS3 (Oryza glumaepatula Reference Sequence Version 3).</title>
        <authorList>
            <person name="Zhang J."/>
            <person name="Kudrna D."/>
            <person name="Lee S."/>
            <person name="Talag J."/>
            <person name="Welchert J."/>
            <person name="Wing R.A."/>
        </authorList>
    </citation>
    <scope>NUCLEOTIDE SEQUENCE [LARGE SCALE GENOMIC DNA]</scope>
</reference>
<name>A0A0E0BN71_9ORYZ</name>
<reference evidence="3" key="1">
    <citation type="submission" date="2015-04" db="UniProtKB">
        <authorList>
            <consortium name="EnsemblPlants"/>
        </authorList>
    </citation>
    <scope>IDENTIFICATION</scope>
</reference>
<evidence type="ECO:0000313" key="4">
    <source>
        <dbReference type="Proteomes" id="UP000026961"/>
    </source>
</evidence>
<dbReference type="Proteomes" id="UP000026961">
    <property type="component" value="Chromosome 12"/>
</dbReference>
<dbReference type="InterPro" id="IPR057188">
    <property type="entry name" value="DUF7866"/>
</dbReference>
<dbReference type="HOGENOM" id="CLU_131784_0_0_1"/>
<feature type="domain" description="DUF7866" evidence="2">
    <location>
        <begin position="68"/>
        <end position="122"/>
    </location>
</feature>
<keyword evidence="4" id="KW-1185">Reference proteome</keyword>
<organism evidence="3">
    <name type="scientific">Oryza glumipatula</name>
    <dbReference type="NCBI Taxonomy" id="40148"/>
    <lineage>
        <taxon>Eukaryota</taxon>
        <taxon>Viridiplantae</taxon>
        <taxon>Streptophyta</taxon>
        <taxon>Embryophyta</taxon>
        <taxon>Tracheophyta</taxon>
        <taxon>Spermatophyta</taxon>
        <taxon>Magnoliopsida</taxon>
        <taxon>Liliopsida</taxon>
        <taxon>Poales</taxon>
        <taxon>Poaceae</taxon>
        <taxon>BOP clade</taxon>
        <taxon>Oryzoideae</taxon>
        <taxon>Oryzeae</taxon>
        <taxon>Oryzinae</taxon>
        <taxon>Oryza</taxon>
    </lineage>
</organism>
<protein>
    <recommendedName>
        <fullName evidence="2">DUF7866 domain-containing protein</fullName>
    </recommendedName>
</protein>
<dbReference type="PANTHER" id="PTHR33786">
    <property type="entry name" value="UBIQUITIN CARBOXYL-TERMINAL HYDROLASE"/>
    <property type="match status" value="1"/>
</dbReference>
<accession>A0A0E0BN71</accession>
<proteinExistence type="predicted"/>
<dbReference type="STRING" id="40148.A0A0E0BN71"/>
<sequence length="128" mass="13591">MAKDPHVSISLTGLAMVVLLIFSSSFLQAAQGSDKKMAMKYDVPVKRLVYRPSAMQAAVIGTEAAAYEPFELCMGCRCCASSNASSCVDTRCCYAIDCNIPGKPFGVCAFSPHTCDCGATNCTSQQQP</sequence>
<feature type="chain" id="PRO_5002354780" description="DUF7866 domain-containing protein" evidence="1">
    <location>
        <begin position="33"/>
        <end position="128"/>
    </location>
</feature>
<keyword evidence="1" id="KW-0732">Signal</keyword>
<dbReference type="Pfam" id="PF25268">
    <property type="entry name" value="DUF7866"/>
    <property type="match status" value="1"/>
</dbReference>
<evidence type="ECO:0000259" key="2">
    <source>
        <dbReference type="Pfam" id="PF25268"/>
    </source>
</evidence>
<evidence type="ECO:0000256" key="1">
    <source>
        <dbReference type="SAM" id="SignalP"/>
    </source>
</evidence>
<feature type="signal peptide" evidence="1">
    <location>
        <begin position="1"/>
        <end position="32"/>
    </location>
</feature>
<dbReference type="Gramene" id="OGLUM12G01720.1">
    <property type="protein sequence ID" value="OGLUM12G01720.1"/>
    <property type="gene ID" value="OGLUM12G01720"/>
</dbReference>
<dbReference type="SMR" id="A0A0E0BN71"/>
<dbReference type="PANTHER" id="PTHR33786:SF5">
    <property type="entry name" value="EXPRESSED PROTEIN"/>
    <property type="match status" value="1"/>
</dbReference>
<dbReference type="AlphaFoldDB" id="A0A0E0BN71"/>
<dbReference type="eggNOG" id="ENOG502S9AF">
    <property type="taxonomic scope" value="Eukaryota"/>
</dbReference>
<evidence type="ECO:0000313" key="3">
    <source>
        <dbReference type="EnsemblPlants" id="OGLUM12G01720.1"/>
    </source>
</evidence>